<dbReference type="Proteomes" id="UP001182277">
    <property type="component" value="Unassembled WGS sequence"/>
</dbReference>
<evidence type="ECO:0000313" key="2">
    <source>
        <dbReference type="Proteomes" id="UP001182277"/>
    </source>
</evidence>
<comment type="caution">
    <text evidence="1">The sequence shown here is derived from an EMBL/GenBank/DDBJ whole genome shotgun (WGS) entry which is preliminary data.</text>
</comment>
<proteinExistence type="predicted"/>
<sequence>MKYLSLQQAMLGMRVVMTDDGLILKSPAGSAHYDLKGRRHTVWGDASFFPEHLRVKDKRKPKCGHVSYGNGEIVGHRADGSVAWRMGKIEEPTKTPDAALGELSAVYTLPRYKISSDMKRQELIANALDEAMQRSNEVFAGFPADKTAVVFLADRWVAIEGGYTPDEIRDAIEHIKHRRLTKEFGKGLADLSPFAVKGGQVFIKDAVIPKVQLSRTETDPRKGYAINVGIGPEIKTSVKLSPEMEKAISDVVSAELKKNLQPGGTIWTSLKRGF</sequence>
<organism evidence="1 2">
    <name type="scientific">Enterobacter hormaechei subsp. steigerwaltii</name>
    <dbReference type="NCBI Taxonomy" id="299766"/>
    <lineage>
        <taxon>Bacteria</taxon>
        <taxon>Pseudomonadati</taxon>
        <taxon>Pseudomonadota</taxon>
        <taxon>Gammaproteobacteria</taxon>
        <taxon>Enterobacterales</taxon>
        <taxon>Enterobacteriaceae</taxon>
        <taxon>Enterobacter</taxon>
        <taxon>Enterobacter cloacae complex</taxon>
    </lineage>
</organism>
<accession>A0AAE4EA35</accession>
<dbReference type="AlphaFoldDB" id="A0AAE4EA35"/>
<gene>
    <name evidence="1" type="ORF">PTZ61_20715</name>
</gene>
<evidence type="ECO:0000313" key="1">
    <source>
        <dbReference type="EMBL" id="MDS0021113.1"/>
    </source>
</evidence>
<dbReference type="EMBL" id="JARDRS010000015">
    <property type="protein sequence ID" value="MDS0021113.1"/>
    <property type="molecule type" value="Genomic_DNA"/>
</dbReference>
<reference evidence="1" key="1">
    <citation type="submission" date="2023-02" db="EMBL/GenBank/DDBJ databases">
        <title>NDM-1 &amp; ACT-7 co producing ST 133 Enterobacter.</title>
        <authorList>
            <person name="Halder G."/>
            <person name="Chaudhuri B."/>
            <person name="Dutta S."/>
        </authorList>
    </citation>
    <scope>NUCLEOTIDE SEQUENCE</scope>
    <source>
        <strain evidence="1">PEER 323</strain>
    </source>
</reference>
<protein>
    <submittedName>
        <fullName evidence="1">Uncharacterized protein</fullName>
    </submittedName>
</protein>
<dbReference type="RefSeq" id="WP_087654025.1">
    <property type="nucleotide sequence ID" value="NZ_CATOWF010000002.1"/>
</dbReference>
<name>A0AAE4EA35_9ENTR</name>